<accession>A0A167PC63</accession>
<feature type="compositionally biased region" description="Basic and acidic residues" evidence="1">
    <location>
        <begin position="13"/>
        <end position="32"/>
    </location>
</feature>
<dbReference type="OrthoDB" id="3405178at2759"/>
<dbReference type="AlphaFoldDB" id="A0A167PC63"/>
<protein>
    <submittedName>
        <fullName evidence="2">Uncharacterized protein</fullName>
    </submittedName>
</protein>
<dbReference type="Proteomes" id="UP000076738">
    <property type="component" value="Unassembled WGS sequence"/>
</dbReference>
<gene>
    <name evidence="2" type="ORF">CALVIDRAFT_526065</name>
</gene>
<proteinExistence type="predicted"/>
<keyword evidence="3" id="KW-1185">Reference proteome</keyword>
<feature type="region of interest" description="Disordered" evidence="1">
    <location>
        <begin position="1"/>
        <end position="151"/>
    </location>
</feature>
<evidence type="ECO:0000313" key="3">
    <source>
        <dbReference type="Proteomes" id="UP000076738"/>
    </source>
</evidence>
<name>A0A167PC63_CALVF</name>
<dbReference type="EMBL" id="KV417275">
    <property type="protein sequence ID" value="KZO98639.1"/>
    <property type="molecule type" value="Genomic_DNA"/>
</dbReference>
<evidence type="ECO:0000256" key="1">
    <source>
        <dbReference type="SAM" id="MobiDB-lite"/>
    </source>
</evidence>
<sequence length="736" mass="81116">MTLRACRKTGAVVRDDTSRRDWLRKRVGEPVEKPASASNTATTEGAMTARKSTQGRTNGLNSGYTSSHLGRSRSKESGRTEVGEGQAEGYLDSREVKGTKSSKTPTSPPEAPTRGYRPHKLRPEVSDRPATTISGQEEVGLENRKEEPSGVEACPFGQITAMDGPSDEWLTWLERGGEWLFRGRTDGAVDCLKIEVANTDGVTDTWWPQAVQKNFAVTSGMIDTSGDRMGLVVSYDHLPDWNYEDDVAFDYGDADTSSITYLLRLRGDRLELIDEKMGFSETLAFNGSFSLHGTFQGAVDYRVLVWSEGRQVKVGSNFNGERVFARFSNDYLVVVKSFEIHLFKLTSLLQSTSPIGAGGPRVEADQVLHIPHQVEDAEFLSTQDETGRSLTIVVRTPNYLVVEVIVGCSTTEFRLKTMWRMGIEGSEYITAMGIDATAGILYWLCHDTTAGIYRCADGKSTIKSAGVVEKQERLGEVHPDVKIIYEGENGDEMMHGEKIIVKGELGVIIVAPRRKDGSMTWRTPMRSWLRVQTALPGPTKLRETIDSGILECAIGLRQFPAPCLTQSIHHAPRIQPDDLPAGFLADIEDIKPFIVKFAEGPLEALTRGYGVRVLPTFMGFKLDGKQLLAGHQAGEYDVIYRIGQQTWVQDSDFETSDSGEMTRGSVLDQAARWNLAVWKRMPFGKVPLGDMSTATFKGGFSTSHMMADSALATDIDLLRGGSEEEQIGNMPDLAAH</sequence>
<reference evidence="2 3" key="1">
    <citation type="journal article" date="2016" name="Mol. Biol. Evol.">
        <title>Comparative Genomics of Early-Diverging Mushroom-Forming Fungi Provides Insights into the Origins of Lignocellulose Decay Capabilities.</title>
        <authorList>
            <person name="Nagy L.G."/>
            <person name="Riley R."/>
            <person name="Tritt A."/>
            <person name="Adam C."/>
            <person name="Daum C."/>
            <person name="Floudas D."/>
            <person name="Sun H."/>
            <person name="Yadav J.S."/>
            <person name="Pangilinan J."/>
            <person name="Larsson K.H."/>
            <person name="Matsuura K."/>
            <person name="Barry K."/>
            <person name="Labutti K."/>
            <person name="Kuo R."/>
            <person name="Ohm R.A."/>
            <person name="Bhattacharya S.S."/>
            <person name="Shirouzu T."/>
            <person name="Yoshinaga Y."/>
            <person name="Martin F.M."/>
            <person name="Grigoriev I.V."/>
            <person name="Hibbett D.S."/>
        </authorList>
    </citation>
    <scope>NUCLEOTIDE SEQUENCE [LARGE SCALE GENOMIC DNA]</scope>
    <source>
        <strain evidence="2 3">TUFC12733</strain>
    </source>
</reference>
<feature type="compositionally biased region" description="Polar residues" evidence="1">
    <location>
        <begin position="36"/>
        <end position="69"/>
    </location>
</feature>
<evidence type="ECO:0000313" key="2">
    <source>
        <dbReference type="EMBL" id="KZO98639.1"/>
    </source>
</evidence>
<organism evidence="2 3">
    <name type="scientific">Calocera viscosa (strain TUFC12733)</name>
    <dbReference type="NCBI Taxonomy" id="1330018"/>
    <lineage>
        <taxon>Eukaryota</taxon>
        <taxon>Fungi</taxon>
        <taxon>Dikarya</taxon>
        <taxon>Basidiomycota</taxon>
        <taxon>Agaricomycotina</taxon>
        <taxon>Dacrymycetes</taxon>
        <taxon>Dacrymycetales</taxon>
        <taxon>Dacrymycetaceae</taxon>
        <taxon>Calocera</taxon>
    </lineage>
</organism>
<feature type="compositionally biased region" description="Basic and acidic residues" evidence="1">
    <location>
        <begin position="73"/>
        <end position="82"/>
    </location>
</feature>